<dbReference type="Proteomes" id="UP000887578">
    <property type="component" value="Unplaced"/>
</dbReference>
<organism evidence="3 4">
    <name type="scientific">Panagrolaimus davidi</name>
    <dbReference type="NCBI Taxonomy" id="227884"/>
    <lineage>
        <taxon>Eukaryota</taxon>
        <taxon>Metazoa</taxon>
        <taxon>Ecdysozoa</taxon>
        <taxon>Nematoda</taxon>
        <taxon>Chromadorea</taxon>
        <taxon>Rhabditida</taxon>
        <taxon>Tylenchina</taxon>
        <taxon>Panagrolaimomorpha</taxon>
        <taxon>Panagrolaimoidea</taxon>
        <taxon>Panagrolaimidae</taxon>
        <taxon>Panagrolaimus</taxon>
    </lineage>
</organism>
<proteinExistence type="predicted"/>
<evidence type="ECO:0000256" key="1">
    <source>
        <dbReference type="SAM" id="Coils"/>
    </source>
</evidence>
<evidence type="ECO:0000256" key="2">
    <source>
        <dbReference type="SAM" id="MobiDB-lite"/>
    </source>
</evidence>
<feature type="coiled-coil region" evidence="1">
    <location>
        <begin position="222"/>
        <end position="297"/>
    </location>
</feature>
<accession>A0A914PCN7</accession>
<keyword evidence="1" id="KW-0175">Coiled coil</keyword>
<feature type="region of interest" description="Disordered" evidence="2">
    <location>
        <begin position="184"/>
        <end position="207"/>
    </location>
</feature>
<dbReference type="AlphaFoldDB" id="A0A914PCN7"/>
<name>A0A914PCN7_9BILA</name>
<dbReference type="WBParaSite" id="PDA_v2.g15375.t1">
    <property type="protein sequence ID" value="PDA_v2.g15375.t1"/>
    <property type="gene ID" value="PDA_v2.g15375"/>
</dbReference>
<evidence type="ECO:0000313" key="4">
    <source>
        <dbReference type="WBParaSite" id="PDA_v2.g15375.t1"/>
    </source>
</evidence>
<protein>
    <submittedName>
        <fullName evidence="4">Uncharacterized protein</fullName>
    </submittedName>
</protein>
<reference evidence="4" key="1">
    <citation type="submission" date="2022-11" db="UniProtKB">
        <authorList>
            <consortium name="WormBaseParasite"/>
        </authorList>
    </citation>
    <scope>IDENTIFICATION</scope>
</reference>
<keyword evidence="3" id="KW-1185">Reference proteome</keyword>
<feature type="compositionally biased region" description="Basic and acidic residues" evidence="2">
    <location>
        <begin position="185"/>
        <end position="199"/>
    </location>
</feature>
<evidence type="ECO:0000313" key="3">
    <source>
        <dbReference type="Proteomes" id="UP000887578"/>
    </source>
</evidence>
<sequence length="309" mass="36303">MFQDGDNNRTKFIDVVSGSSNFDQQCKDYQKEYEELVTNLKSHQNSAQQTGTELHRLSVAHGKRKDIEDDLQKLADARTNYYLLQMYPVEKELETLESKYQKQKTKLEKDLTEPEDELHDAQVQKQEEVNTLLAETKQIKATKTLAETEYATAKIQMDACNQQISYLQNKVSTNEKMLKAFQVKSQEKQDDRKEIERKNGSQASLNENEMAQFYELSRFVDEDKISDELRTKEEKFEVLQKELESYKDSLLMEEEKLVAKRRELSLFETNDPQQAELDSLRAQVNEIERDIEKVSFVTIEARLMFIFLY</sequence>